<protein>
    <submittedName>
        <fullName evidence="1">Uncharacterized protein</fullName>
    </submittedName>
</protein>
<proteinExistence type="predicted"/>
<reference evidence="1 2" key="1">
    <citation type="journal article" date="2010" name="Nature">
        <title>The Ectocarpus genome and the independent evolution of multicellularity in brown algae.</title>
        <authorList>
            <person name="Cock J.M."/>
            <person name="Sterck L."/>
            <person name="Rouze P."/>
            <person name="Scornet D."/>
            <person name="Allen A.E."/>
            <person name="Amoutzias G."/>
            <person name="Anthouard V."/>
            <person name="Artiguenave F."/>
            <person name="Aury J.M."/>
            <person name="Badger J.H."/>
            <person name="Beszteri B."/>
            <person name="Billiau K."/>
            <person name="Bonnet E."/>
            <person name="Bothwell J.H."/>
            <person name="Bowler C."/>
            <person name="Boyen C."/>
            <person name="Brownlee C."/>
            <person name="Carrano C.J."/>
            <person name="Charrier B."/>
            <person name="Cho G.Y."/>
            <person name="Coelho S.M."/>
            <person name="Collen J."/>
            <person name="Corre E."/>
            <person name="Da Silva C."/>
            <person name="Delage L."/>
            <person name="Delaroque N."/>
            <person name="Dittami S.M."/>
            <person name="Doulbeau S."/>
            <person name="Elias M."/>
            <person name="Farnham G."/>
            <person name="Gachon C.M."/>
            <person name="Gschloessl B."/>
            <person name="Heesch S."/>
            <person name="Jabbari K."/>
            <person name="Jubin C."/>
            <person name="Kawai H."/>
            <person name="Kimura K."/>
            <person name="Kloareg B."/>
            <person name="Kupper F.C."/>
            <person name="Lang D."/>
            <person name="Le Bail A."/>
            <person name="Leblanc C."/>
            <person name="Lerouge P."/>
            <person name="Lohr M."/>
            <person name="Lopez P.J."/>
            <person name="Martens C."/>
            <person name="Maumus F."/>
            <person name="Michel G."/>
            <person name="Miranda-Saavedra D."/>
            <person name="Morales J."/>
            <person name="Moreau H."/>
            <person name="Motomura T."/>
            <person name="Nagasato C."/>
            <person name="Napoli C.A."/>
            <person name="Nelson D.R."/>
            <person name="Nyvall-Collen P."/>
            <person name="Peters A.F."/>
            <person name="Pommier C."/>
            <person name="Potin P."/>
            <person name="Poulain J."/>
            <person name="Quesneville H."/>
            <person name="Read B."/>
            <person name="Rensing S.A."/>
            <person name="Ritter A."/>
            <person name="Rousvoal S."/>
            <person name="Samanta M."/>
            <person name="Samson G."/>
            <person name="Schroeder D.C."/>
            <person name="Segurens B."/>
            <person name="Strittmatter M."/>
            <person name="Tonon T."/>
            <person name="Tregear J.W."/>
            <person name="Valentin K."/>
            <person name="von Dassow P."/>
            <person name="Yamagishi T."/>
            <person name="Van de Peer Y."/>
            <person name="Wincker P."/>
        </authorList>
    </citation>
    <scope>NUCLEOTIDE SEQUENCE [LARGE SCALE GENOMIC DNA]</scope>
    <source>
        <strain evidence="2">Ec32 / CCAP1310/4</strain>
    </source>
</reference>
<dbReference type="AlphaFoldDB" id="D7FWX8"/>
<dbReference type="EMBL" id="FN649755">
    <property type="protein sequence ID" value="CBJ32216.1"/>
    <property type="molecule type" value="Genomic_DNA"/>
</dbReference>
<keyword evidence="2" id="KW-1185">Reference proteome</keyword>
<dbReference type="EMBL" id="FN648507">
    <property type="protein sequence ID" value="CBJ32216.1"/>
    <property type="molecule type" value="Genomic_DNA"/>
</dbReference>
<sequence>MFQNAVQCGVSNIFVDSARDASVRTPSVSQRTTARTSTLGCLDTRRSPHAVTSACASSTERWVFHSSEAPEPLLLRHNIRGGRRLPGPRGFRSSLLLCVSTE</sequence>
<dbReference type="InParanoid" id="D7FWX8"/>
<gene>
    <name evidence="1" type="ORF">Esi_0318_0010</name>
</gene>
<organism evidence="1 2">
    <name type="scientific">Ectocarpus siliculosus</name>
    <name type="common">Brown alga</name>
    <name type="synonym">Conferva siliculosa</name>
    <dbReference type="NCBI Taxonomy" id="2880"/>
    <lineage>
        <taxon>Eukaryota</taxon>
        <taxon>Sar</taxon>
        <taxon>Stramenopiles</taxon>
        <taxon>Ochrophyta</taxon>
        <taxon>PX clade</taxon>
        <taxon>Phaeophyceae</taxon>
        <taxon>Ectocarpales</taxon>
        <taxon>Ectocarpaceae</taxon>
        <taxon>Ectocarpus</taxon>
    </lineage>
</organism>
<accession>D7FWX8</accession>
<dbReference type="Proteomes" id="UP000002630">
    <property type="component" value="Linkage Group LG30"/>
</dbReference>
<evidence type="ECO:0000313" key="1">
    <source>
        <dbReference type="EMBL" id="CBJ32216.1"/>
    </source>
</evidence>
<name>D7FWX8_ECTSI</name>
<evidence type="ECO:0000313" key="2">
    <source>
        <dbReference type="Proteomes" id="UP000002630"/>
    </source>
</evidence>